<dbReference type="EMBL" id="CP018335">
    <property type="protein sequence ID" value="APM40858.1"/>
    <property type="molecule type" value="Genomic_DNA"/>
</dbReference>
<gene>
    <name evidence="1" type="ORF">BS101_20165</name>
</gene>
<reference evidence="1 2" key="1">
    <citation type="submission" date="2016-12" db="EMBL/GenBank/DDBJ databases">
        <title>Complete genome sequence of Clostridium kluyveri JZZ isolated from the pit mud of a Chinese flavor liquor-making factory.</title>
        <authorList>
            <person name="Wang Y."/>
        </authorList>
    </citation>
    <scope>NUCLEOTIDE SEQUENCE [LARGE SCALE GENOMIC DNA]</scope>
    <source>
        <strain evidence="1 2">JZZ</strain>
    </source>
</reference>
<name>A0A1L5FCW7_CLOKL</name>
<dbReference type="AlphaFoldDB" id="A0A1L5FCW7"/>
<proteinExistence type="predicted"/>
<organism evidence="1 2">
    <name type="scientific">Clostridium kluyveri</name>
    <dbReference type="NCBI Taxonomy" id="1534"/>
    <lineage>
        <taxon>Bacteria</taxon>
        <taxon>Bacillati</taxon>
        <taxon>Bacillota</taxon>
        <taxon>Clostridia</taxon>
        <taxon>Eubacteriales</taxon>
        <taxon>Clostridiaceae</taxon>
        <taxon>Clostridium</taxon>
    </lineage>
</organism>
<dbReference type="RefSeq" id="WP_073540415.1">
    <property type="nucleotide sequence ID" value="NZ_CP018335.1"/>
</dbReference>
<evidence type="ECO:0000313" key="1">
    <source>
        <dbReference type="EMBL" id="APM40858.1"/>
    </source>
</evidence>
<evidence type="ECO:0000313" key="2">
    <source>
        <dbReference type="Proteomes" id="UP000184604"/>
    </source>
</evidence>
<dbReference type="Proteomes" id="UP000184604">
    <property type="component" value="Chromosome"/>
</dbReference>
<accession>A0A1L5FCW7</accession>
<sequence>MSINDSNDNSNEKVENSYDFEAPMYCPYCLMPYNRPIQNEYTDVEPYDEDFNENFDYDFNPEYRHRSHRRRRRRRRRRRHRRRCRRNICESPLFPLFYDYDDWYWY</sequence>
<protein>
    <submittedName>
        <fullName evidence="1">Uncharacterized protein</fullName>
    </submittedName>
</protein>